<dbReference type="Gene3D" id="3.30.559.30">
    <property type="entry name" value="Nonribosomal peptide synthetase, condensation domain"/>
    <property type="match status" value="1"/>
</dbReference>
<dbReference type="EMBL" id="CP001958">
    <property type="protein sequence ID" value="ADG98969.1"/>
    <property type="molecule type" value="Genomic_DNA"/>
</dbReference>
<dbReference type="HOGENOM" id="CLU_050374_0_0_11"/>
<comment type="catalytic activity">
    <reaction evidence="3">
        <text>2 a mycocerosyl-[mycocerosic acid synthase] + a phthiodiolone = a dimycocerosyl phthiodiolone + 2 holo-[mycocerosic acid synthase].</text>
        <dbReference type="EC" id="2.3.1.282"/>
    </reaction>
</comment>
<gene>
    <name evidence="14" type="ordered locus">Srot_2532</name>
</gene>
<keyword evidence="8" id="KW-0808">Transferase</keyword>
<evidence type="ECO:0000313" key="14">
    <source>
        <dbReference type="EMBL" id="ADG98969.1"/>
    </source>
</evidence>
<evidence type="ECO:0000259" key="13">
    <source>
        <dbReference type="Pfam" id="PF16911"/>
    </source>
</evidence>
<accession>D6ZBL7</accession>
<evidence type="ECO:0000256" key="1">
    <source>
        <dbReference type="ARBA" id="ARBA00000026"/>
    </source>
</evidence>
<feature type="domain" description="Phthiocerol/phthiodiolone dimycocerosyl transferase C-terminal" evidence="13">
    <location>
        <begin position="203"/>
        <end position="402"/>
    </location>
</feature>
<organism evidence="14 15">
    <name type="scientific">Segniliparus rotundus (strain ATCC BAA-972 / CDC 1076 / CIP 108378 / DSM 44985 / JCM 13578)</name>
    <dbReference type="NCBI Taxonomy" id="640132"/>
    <lineage>
        <taxon>Bacteria</taxon>
        <taxon>Bacillati</taxon>
        <taxon>Actinomycetota</taxon>
        <taxon>Actinomycetes</taxon>
        <taxon>Mycobacteriales</taxon>
        <taxon>Segniliparaceae</taxon>
        <taxon>Segniliparus</taxon>
    </lineage>
</organism>
<dbReference type="Gene3D" id="3.30.559.10">
    <property type="entry name" value="Chloramphenicol acetyltransferase-like domain"/>
    <property type="match status" value="1"/>
</dbReference>
<proteinExistence type="inferred from homology"/>
<dbReference type="Pfam" id="PF16911">
    <property type="entry name" value="PapA_C"/>
    <property type="match status" value="1"/>
</dbReference>
<dbReference type="OrthoDB" id="3318646at2"/>
<dbReference type="AlphaFoldDB" id="D6ZBL7"/>
<keyword evidence="7" id="KW-0444">Lipid biosynthesis</keyword>
<keyword evidence="7" id="KW-0443">Lipid metabolism</keyword>
<dbReference type="STRING" id="640132.Srot_2532"/>
<evidence type="ECO:0000256" key="11">
    <source>
        <dbReference type="ARBA" id="ARBA00032317"/>
    </source>
</evidence>
<dbReference type="EC" id="2.3.1.282" evidence="5"/>
<name>D6ZBL7_SEGRD</name>
<comment type="similarity">
    <text evidence="4">Belongs to the acyltransferase PapA5 family.</text>
</comment>
<evidence type="ECO:0000256" key="12">
    <source>
        <dbReference type="ARBA" id="ARBA00033407"/>
    </source>
</evidence>
<dbReference type="GO" id="GO:0016746">
    <property type="term" value="F:acyltransferase activity"/>
    <property type="evidence" value="ECO:0007669"/>
    <property type="project" value="UniProtKB-KW"/>
</dbReference>
<evidence type="ECO:0000256" key="8">
    <source>
        <dbReference type="ARBA" id="ARBA00022679"/>
    </source>
</evidence>
<dbReference type="Proteomes" id="UP000002247">
    <property type="component" value="Chromosome"/>
</dbReference>
<dbReference type="KEGG" id="srt:Srot_2532"/>
<evidence type="ECO:0000256" key="2">
    <source>
        <dbReference type="ARBA" id="ARBA00000625"/>
    </source>
</evidence>
<evidence type="ECO:0000256" key="5">
    <source>
        <dbReference type="ARBA" id="ARBA00012866"/>
    </source>
</evidence>
<keyword evidence="9" id="KW-0012">Acyltransferase</keyword>
<dbReference type="InterPro" id="IPR031641">
    <property type="entry name" value="PapA_C"/>
</dbReference>
<evidence type="ECO:0000313" key="15">
    <source>
        <dbReference type="Proteomes" id="UP000002247"/>
    </source>
</evidence>
<keyword evidence="15" id="KW-1185">Reference proteome</keyword>
<evidence type="ECO:0000256" key="10">
    <source>
        <dbReference type="ARBA" id="ARBA00030465"/>
    </source>
</evidence>
<protein>
    <recommendedName>
        <fullName evidence="6">Phthiocerol/phthiodiolone dimycocerosyl transferase</fullName>
        <ecNumber evidence="5">2.3.1.282</ecNumber>
    </recommendedName>
    <alternativeName>
        <fullName evidence="12">Acyltransferase PapA5</fullName>
    </alternativeName>
    <alternativeName>
        <fullName evidence="10">Phthiocerol/phthiodiolone O-acyltransferase</fullName>
    </alternativeName>
    <alternativeName>
        <fullName evidence="11">Polyketide synthase-associated protein A5</fullName>
    </alternativeName>
</protein>
<evidence type="ECO:0000256" key="3">
    <source>
        <dbReference type="ARBA" id="ARBA00001907"/>
    </source>
</evidence>
<evidence type="ECO:0000256" key="7">
    <source>
        <dbReference type="ARBA" id="ARBA00022516"/>
    </source>
</evidence>
<evidence type="ECO:0000256" key="4">
    <source>
        <dbReference type="ARBA" id="ARBA00006558"/>
    </source>
</evidence>
<reference evidence="14 15" key="1">
    <citation type="journal article" date="2010" name="Stand. Genomic Sci.">
        <title>Complete genome sequence of Segniliparus rotundus type strain (CDC 1076).</title>
        <authorList>
            <person name="Sikorski J."/>
            <person name="Lapidus A."/>
            <person name="Copeland A."/>
            <person name="Misra M."/>
            <person name="Glavina Del Rio T."/>
            <person name="Nolan M."/>
            <person name="Lucas S."/>
            <person name="Chen F."/>
            <person name="Tice H."/>
            <person name="Cheng J.F."/>
            <person name="Jando M."/>
            <person name="Schneider S."/>
            <person name="Bruce D."/>
            <person name="Goodwin L."/>
            <person name="Pitluck S."/>
            <person name="Liolios K."/>
            <person name="Mikhailova N."/>
            <person name="Pati A."/>
            <person name="Ivanova N."/>
            <person name="Mavromatis K."/>
            <person name="Chen A."/>
            <person name="Palaniappan K."/>
            <person name="Chertkov O."/>
            <person name="Land M."/>
            <person name="Hauser L."/>
            <person name="Chang Y.J."/>
            <person name="Jeffries C.D."/>
            <person name="Brettin T."/>
            <person name="Detter J.C."/>
            <person name="Han C."/>
            <person name="Rohde M."/>
            <person name="Goker M."/>
            <person name="Bristow J."/>
            <person name="Eisen J.A."/>
            <person name="Markowitz V."/>
            <person name="Hugenholtz P."/>
            <person name="Kyrpides N.C."/>
            <person name="Klenk H.P."/>
        </authorList>
    </citation>
    <scope>NUCLEOTIDE SEQUENCE [LARGE SCALE GENOMIC DNA]</scope>
    <source>
        <strain evidence="15">ATCC BAA-972 / CDC 1076 / CIP 108378 / DSM 44985 / JCM 13578</strain>
    </source>
</reference>
<dbReference type="eggNOG" id="COG1020">
    <property type="taxonomic scope" value="Bacteria"/>
</dbReference>
<comment type="catalytic activity">
    <reaction evidence="1">
        <text>2 a mycocerosyl-[mycocerosic acid synthase] + a phthiocerol = a dimycocerosyl phthiocerol + 2 holo-[mycocerosic acid synthase].</text>
        <dbReference type="EC" id="2.3.1.282"/>
    </reaction>
</comment>
<evidence type="ECO:0000256" key="6">
    <source>
        <dbReference type="ARBA" id="ARBA00013449"/>
    </source>
</evidence>
<sequence length="435" mass="47910">MSLRYRRRLSAREAEFVDSPQRNIGFSYTLRGNLDTAALLRAFGRLREEFPLLAGRVLAVDDGFDFVVDESCKAPQDVVRLLRAKPGTQVPPNLNPSSSLATLDVVTYDEDWHCVTPWCNHAAADGRLWLFLVQRLWSLYTQEADGAPESSLLPDAGRFPGAMEYLLAQRNIREGSITGEERLRGARWSGSPPRAGAMLAENFQLQSTRLQLNERLTTDLRALAARRSISMHGVVAGAVALAERAAFVDVPEGEPVPMAFISPVEMRARVVPPIAIDEVTNFMGTAYTQLEVSCENKLLELGKTLSDQLIADLKDGLILGAMASPTLPERGGVGVVLNNIGVIPSPSLPENLIAEDVAWSFYVEPGQMRSVLESMPKDAEVPMEVGSIYYFYSFCGMLNIDLMHMPGCASEQARKSLVRRVIQLLVETAQIKEVC</sequence>
<comment type="catalytic activity">
    <reaction evidence="2">
        <text>2 a mycocerosyl-[mycocerosic acid synthase] + a phenolphthiocerol = a dimycocerosyl phenolphthiocerol + 2 holo-[mycocerosic acid synthase].</text>
        <dbReference type="EC" id="2.3.1.282"/>
    </reaction>
</comment>
<dbReference type="InterPro" id="IPR023213">
    <property type="entry name" value="CAT-like_dom_sf"/>
</dbReference>
<evidence type="ECO:0000256" key="9">
    <source>
        <dbReference type="ARBA" id="ARBA00023315"/>
    </source>
</evidence>
<dbReference type="SUPFAM" id="SSF52777">
    <property type="entry name" value="CoA-dependent acyltransferases"/>
    <property type="match status" value="2"/>
</dbReference>